<protein>
    <submittedName>
        <fullName evidence="2">Class I SAM-dependent methyltransferase</fullName>
    </submittedName>
</protein>
<feature type="domain" description="Methyltransferase type 11" evidence="1">
    <location>
        <begin position="39"/>
        <end position="133"/>
    </location>
</feature>
<name>A0ABY2JI63_9MICO</name>
<dbReference type="InterPro" id="IPR029063">
    <property type="entry name" value="SAM-dependent_MTases_sf"/>
</dbReference>
<keyword evidence="2" id="KW-0489">Methyltransferase</keyword>
<dbReference type="InterPro" id="IPR013216">
    <property type="entry name" value="Methyltransf_11"/>
</dbReference>
<evidence type="ECO:0000313" key="3">
    <source>
        <dbReference type="Proteomes" id="UP000297851"/>
    </source>
</evidence>
<dbReference type="Pfam" id="PF08241">
    <property type="entry name" value="Methyltransf_11"/>
    <property type="match status" value="1"/>
</dbReference>
<dbReference type="GO" id="GO:0032259">
    <property type="term" value="P:methylation"/>
    <property type="evidence" value="ECO:0007669"/>
    <property type="project" value="UniProtKB-KW"/>
</dbReference>
<keyword evidence="3" id="KW-1185">Reference proteome</keyword>
<evidence type="ECO:0000313" key="2">
    <source>
        <dbReference type="EMBL" id="TFD05157.1"/>
    </source>
</evidence>
<accession>A0ABY2JI63</accession>
<dbReference type="Gene3D" id="3.40.50.150">
    <property type="entry name" value="Vaccinia Virus protein VP39"/>
    <property type="match status" value="1"/>
</dbReference>
<evidence type="ECO:0000259" key="1">
    <source>
        <dbReference type="Pfam" id="PF08241"/>
    </source>
</evidence>
<dbReference type="PANTHER" id="PTHR43591">
    <property type="entry name" value="METHYLTRANSFERASE"/>
    <property type="match status" value="1"/>
</dbReference>
<keyword evidence="2" id="KW-0808">Transferase</keyword>
<dbReference type="Proteomes" id="UP000297851">
    <property type="component" value="Unassembled WGS sequence"/>
</dbReference>
<proteinExistence type="predicted"/>
<dbReference type="GO" id="GO:0008168">
    <property type="term" value="F:methyltransferase activity"/>
    <property type="evidence" value="ECO:0007669"/>
    <property type="project" value="UniProtKB-KW"/>
</dbReference>
<sequence>MPTMSALEGAFCRSAPWRLAAGRVVLWATQGVSFTGDVLEIGGGSGATADRLARANPSLRLTTTDYDPVMVGVARKRLAKYPHVAARQADVTQLPFDDETFDFVVSFLMLHHVVDWEKAIAEVARVLRPGGIFTGYDLTASRAASWVHSTDRSPHRLIERGAFEPVLGQVRLDANGLRYTFGGRVMRFTARKLALPT</sequence>
<dbReference type="SUPFAM" id="SSF53335">
    <property type="entry name" value="S-adenosyl-L-methionine-dependent methyltransferases"/>
    <property type="match status" value="1"/>
</dbReference>
<dbReference type="EMBL" id="SOGO01000014">
    <property type="protein sequence ID" value="TFD05157.1"/>
    <property type="molecule type" value="Genomic_DNA"/>
</dbReference>
<gene>
    <name evidence="2" type="ORF">E3T25_04430</name>
</gene>
<dbReference type="RefSeq" id="WP_134372444.1">
    <property type="nucleotide sequence ID" value="NZ_SOGO01000014.1"/>
</dbReference>
<organism evidence="2 3">
    <name type="scientific">Cryobacterium sandaracinum</name>
    <dbReference type="NCBI Taxonomy" id="1259247"/>
    <lineage>
        <taxon>Bacteria</taxon>
        <taxon>Bacillati</taxon>
        <taxon>Actinomycetota</taxon>
        <taxon>Actinomycetes</taxon>
        <taxon>Micrococcales</taxon>
        <taxon>Microbacteriaceae</taxon>
        <taxon>Cryobacterium</taxon>
    </lineage>
</organism>
<dbReference type="CDD" id="cd02440">
    <property type="entry name" value="AdoMet_MTases"/>
    <property type="match status" value="1"/>
</dbReference>
<comment type="caution">
    <text evidence="2">The sequence shown here is derived from an EMBL/GenBank/DDBJ whole genome shotgun (WGS) entry which is preliminary data.</text>
</comment>
<reference evidence="2 3" key="1">
    <citation type="submission" date="2019-03" db="EMBL/GenBank/DDBJ databases">
        <title>Genomics of glacier-inhabiting Cryobacterium strains.</title>
        <authorList>
            <person name="Liu Q."/>
            <person name="Xin Y.-H."/>
        </authorList>
    </citation>
    <scope>NUCLEOTIDE SEQUENCE [LARGE SCALE GENOMIC DNA]</scope>
    <source>
        <strain evidence="2 3">TMT2-16</strain>
    </source>
</reference>